<dbReference type="Proteomes" id="UP000515163">
    <property type="component" value="Unplaced"/>
</dbReference>
<dbReference type="Gene3D" id="2.10.90.10">
    <property type="entry name" value="Cystine-knot cytokines"/>
    <property type="match status" value="1"/>
</dbReference>
<feature type="signal peptide" evidence="1">
    <location>
        <begin position="1"/>
        <end position="19"/>
    </location>
</feature>
<dbReference type="KEGG" id="aten:116299851"/>
<keyword evidence="2" id="KW-1185">Reference proteome</keyword>
<protein>
    <submittedName>
        <fullName evidence="3">Uncharacterized protein LOC116299851</fullName>
    </submittedName>
</protein>
<evidence type="ECO:0000313" key="2">
    <source>
        <dbReference type="Proteomes" id="UP000515163"/>
    </source>
</evidence>
<dbReference type="InterPro" id="IPR029034">
    <property type="entry name" value="Cystine-knot_cytokine"/>
</dbReference>
<dbReference type="AlphaFoldDB" id="A0A6P8I787"/>
<accession>A0A6P8I787</accession>
<keyword evidence="1" id="KW-0732">Signal</keyword>
<dbReference type="GeneID" id="116299851"/>
<name>A0A6P8I787_ACTTE</name>
<gene>
    <name evidence="3" type="primary">LOC116299851</name>
</gene>
<dbReference type="SUPFAM" id="SSF57501">
    <property type="entry name" value="Cystine-knot cytokines"/>
    <property type="match status" value="1"/>
</dbReference>
<feature type="chain" id="PRO_5027535749" evidence="1">
    <location>
        <begin position="20"/>
        <end position="275"/>
    </location>
</feature>
<dbReference type="InParanoid" id="A0A6P8I787"/>
<dbReference type="RefSeq" id="XP_031564434.1">
    <property type="nucleotide sequence ID" value="XM_031708574.1"/>
</dbReference>
<evidence type="ECO:0000313" key="3">
    <source>
        <dbReference type="RefSeq" id="XP_031564434.1"/>
    </source>
</evidence>
<proteinExistence type="predicted"/>
<organism evidence="2 3">
    <name type="scientific">Actinia tenebrosa</name>
    <name type="common">Australian red waratah sea anemone</name>
    <dbReference type="NCBI Taxonomy" id="6105"/>
    <lineage>
        <taxon>Eukaryota</taxon>
        <taxon>Metazoa</taxon>
        <taxon>Cnidaria</taxon>
        <taxon>Anthozoa</taxon>
        <taxon>Hexacorallia</taxon>
        <taxon>Actiniaria</taxon>
        <taxon>Actiniidae</taxon>
        <taxon>Actinia</taxon>
    </lineage>
</organism>
<sequence length="275" mass="31706">MEFRLILVLVFMCVNGLLAKKTRSKVSVRKADSLADIMNLLMDQKDASLQIEKRSSRFAIKDICTFPEDPKVVTVDYNKEVYPSQPFCQPSPIAMPINVPIHHVIYPNYVTLYRCLGGQFSRLQQCVASKKERIIVKYLELTTNTYEGAVMYNHTECTENCIFKPEDCNPRTETFKNCHCNCNINANHCNSTWQTFNSHKCDCDCKYVQKCDIDKEWNPVTCQCQCLKCLRDLCTKANLGINEETCYCNGQAVSRRSSSVRFSYKKSILFRNKNN</sequence>
<evidence type="ECO:0000256" key="1">
    <source>
        <dbReference type="SAM" id="SignalP"/>
    </source>
</evidence>
<reference evidence="3" key="1">
    <citation type="submission" date="2025-08" db="UniProtKB">
        <authorList>
            <consortium name="RefSeq"/>
        </authorList>
    </citation>
    <scope>IDENTIFICATION</scope>
</reference>
<dbReference type="OrthoDB" id="8878063at2759"/>